<keyword evidence="2" id="KW-0528">Neurotoxin</keyword>
<evidence type="ECO:0000256" key="1">
    <source>
        <dbReference type="ARBA" id="ARBA00009651"/>
    </source>
</evidence>
<dbReference type="InterPro" id="IPR050143">
    <property type="entry name" value="TRIM/RBCC"/>
</dbReference>
<evidence type="ECO:0000259" key="8">
    <source>
        <dbReference type="PROSITE" id="PS50089"/>
    </source>
</evidence>
<dbReference type="GO" id="GO:0008270">
    <property type="term" value="F:zinc ion binding"/>
    <property type="evidence" value="ECO:0007669"/>
    <property type="project" value="UniProtKB-KW"/>
</dbReference>
<dbReference type="OMA" id="EECCLIS"/>
<dbReference type="PROSITE" id="PS00518">
    <property type="entry name" value="ZF_RING_1"/>
    <property type="match status" value="1"/>
</dbReference>
<dbReference type="PROSITE" id="PS50089">
    <property type="entry name" value="ZF_RING_2"/>
    <property type="match status" value="1"/>
</dbReference>
<dbReference type="Pfam" id="PF13765">
    <property type="entry name" value="PRY"/>
    <property type="match status" value="1"/>
</dbReference>
<reference evidence="10 11" key="1">
    <citation type="journal article" date="2019" name="Proc. Natl. Acad. Sci. U.S.A.">
        <title>Regulatory changes in pterin and carotenoid genes underlie balanced color polymorphisms in the wall lizard.</title>
        <authorList>
            <person name="Andrade P."/>
            <person name="Pinho C."/>
            <person name="Perez I de Lanuza G."/>
            <person name="Afonso S."/>
            <person name="Brejcha J."/>
            <person name="Rubin C.J."/>
            <person name="Wallerman O."/>
            <person name="Pereira P."/>
            <person name="Sabatino S.J."/>
            <person name="Bellati A."/>
            <person name="Pellitteri-Rosa D."/>
            <person name="Bosakova Z."/>
            <person name="Bunikis I."/>
            <person name="Carretero M.A."/>
            <person name="Feiner N."/>
            <person name="Marsik P."/>
            <person name="Pauperio F."/>
            <person name="Salvi D."/>
            <person name="Soler L."/>
            <person name="While G.M."/>
            <person name="Uller T."/>
            <person name="Font E."/>
            <person name="Andersson L."/>
            <person name="Carneiro M."/>
        </authorList>
    </citation>
    <scope>NUCLEOTIDE SEQUENCE</scope>
</reference>
<keyword evidence="3" id="KW-0479">Metal-binding</keyword>
<reference evidence="10" key="2">
    <citation type="submission" date="2025-08" db="UniProtKB">
        <authorList>
            <consortium name="Ensembl"/>
        </authorList>
    </citation>
    <scope>IDENTIFICATION</scope>
</reference>
<keyword evidence="5" id="KW-0862">Zinc</keyword>
<dbReference type="InterPro" id="IPR027370">
    <property type="entry name" value="Znf-RING_euk"/>
</dbReference>
<dbReference type="GeneTree" id="ENSGT01030000234669"/>
<dbReference type="Gene3D" id="3.30.40.10">
    <property type="entry name" value="Zinc/RING finger domain, C3HC4 (zinc finger)"/>
    <property type="match status" value="1"/>
</dbReference>
<keyword evidence="11" id="KW-1185">Reference proteome</keyword>
<dbReference type="SMART" id="SM00184">
    <property type="entry name" value="RING"/>
    <property type="match status" value="1"/>
</dbReference>
<evidence type="ECO:0000256" key="2">
    <source>
        <dbReference type="ARBA" id="ARBA00022699"/>
    </source>
</evidence>
<sequence>TKRLTRKLQPLPSAYIVEEARCPLCKEYFTDPVSVDCGHSFCWGCIKEHVVNWNVLWTLRCPVCSAVLQKGKFRANWQLANIVERIKLLGLSLTSLSFPHNPTESPTEHITLDPDTAHPNLILSEDHKSLRWGDECQERPDNPERFDKTPFVLGREGFTSGRHFWDFAVGSDGGWAVGVTRKSLSRKGVLSLNSKEGIWAVGKLGSRYSATNNPHYSPLTLSGELKRIRVFLNVEGGRVAFFDADSGVPLFTFSGASFSGETLLPLVFLRDKAHLTLSPGDGKLSLTGQDDIALLGS</sequence>
<evidence type="ECO:0000256" key="4">
    <source>
        <dbReference type="ARBA" id="ARBA00022771"/>
    </source>
</evidence>
<dbReference type="InterPro" id="IPR001870">
    <property type="entry name" value="B30.2/SPRY"/>
</dbReference>
<dbReference type="FunFam" id="2.60.120.920:FF:000004">
    <property type="entry name" value="Butyrophilin subfamily 1 member A1"/>
    <property type="match status" value="1"/>
</dbReference>
<dbReference type="InterPro" id="IPR013320">
    <property type="entry name" value="ConA-like_dom_sf"/>
</dbReference>
<evidence type="ECO:0000313" key="11">
    <source>
        <dbReference type="Proteomes" id="UP000472272"/>
    </source>
</evidence>
<protein>
    <recommendedName>
        <fullName evidence="12">B30.2/SPRY domain-containing protein</fullName>
    </recommendedName>
</protein>
<name>A0A670HZS5_PODMU</name>
<feature type="domain" description="B30.2/SPRY" evidence="9">
    <location>
        <begin position="90"/>
        <end position="284"/>
    </location>
</feature>
<reference evidence="10" key="3">
    <citation type="submission" date="2025-09" db="UniProtKB">
        <authorList>
            <consortium name="Ensembl"/>
        </authorList>
    </citation>
    <scope>IDENTIFICATION</scope>
</reference>
<organism evidence="10 11">
    <name type="scientific">Podarcis muralis</name>
    <name type="common">Wall lizard</name>
    <name type="synonym">Lacerta muralis</name>
    <dbReference type="NCBI Taxonomy" id="64176"/>
    <lineage>
        <taxon>Eukaryota</taxon>
        <taxon>Metazoa</taxon>
        <taxon>Chordata</taxon>
        <taxon>Craniata</taxon>
        <taxon>Vertebrata</taxon>
        <taxon>Euteleostomi</taxon>
        <taxon>Lepidosauria</taxon>
        <taxon>Squamata</taxon>
        <taxon>Bifurcata</taxon>
        <taxon>Unidentata</taxon>
        <taxon>Episquamata</taxon>
        <taxon>Laterata</taxon>
        <taxon>Lacertibaenia</taxon>
        <taxon>Lacertidae</taxon>
        <taxon>Podarcis</taxon>
    </lineage>
</organism>
<dbReference type="SMART" id="SM00449">
    <property type="entry name" value="SPRY"/>
    <property type="match status" value="1"/>
</dbReference>
<dbReference type="Proteomes" id="UP000472272">
    <property type="component" value="Chromosome 2"/>
</dbReference>
<dbReference type="Ensembl" id="ENSPMRT00000005033.1">
    <property type="protein sequence ID" value="ENSPMRP00000004720.1"/>
    <property type="gene ID" value="ENSPMRG00000003231.1"/>
</dbReference>
<dbReference type="SUPFAM" id="SSF49899">
    <property type="entry name" value="Concanavalin A-like lectins/glucanases"/>
    <property type="match status" value="1"/>
</dbReference>
<dbReference type="InterPro" id="IPR017907">
    <property type="entry name" value="Znf_RING_CS"/>
</dbReference>
<dbReference type="SMART" id="SM00589">
    <property type="entry name" value="PRY"/>
    <property type="match status" value="1"/>
</dbReference>
<dbReference type="SUPFAM" id="SSF57850">
    <property type="entry name" value="RING/U-box"/>
    <property type="match status" value="1"/>
</dbReference>
<dbReference type="InterPro" id="IPR001841">
    <property type="entry name" value="Znf_RING"/>
</dbReference>
<dbReference type="PROSITE" id="PS50188">
    <property type="entry name" value="B302_SPRY"/>
    <property type="match status" value="1"/>
</dbReference>
<evidence type="ECO:0000313" key="10">
    <source>
        <dbReference type="Ensembl" id="ENSPMRP00000004720.1"/>
    </source>
</evidence>
<dbReference type="InterPro" id="IPR006574">
    <property type="entry name" value="PRY"/>
</dbReference>
<dbReference type="Pfam" id="PF13445">
    <property type="entry name" value="zf-RING_UBOX"/>
    <property type="match status" value="1"/>
</dbReference>
<dbReference type="Gene3D" id="2.60.120.920">
    <property type="match status" value="1"/>
</dbReference>
<dbReference type="InterPro" id="IPR003877">
    <property type="entry name" value="SPRY_dom"/>
</dbReference>
<dbReference type="PRINTS" id="PR01407">
    <property type="entry name" value="BUTYPHLNCDUF"/>
</dbReference>
<keyword evidence="2" id="KW-0800">Toxin</keyword>
<evidence type="ECO:0000259" key="9">
    <source>
        <dbReference type="PROSITE" id="PS50188"/>
    </source>
</evidence>
<evidence type="ECO:0000256" key="5">
    <source>
        <dbReference type="ARBA" id="ARBA00022833"/>
    </source>
</evidence>
<evidence type="ECO:0000256" key="3">
    <source>
        <dbReference type="ARBA" id="ARBA00022723"/>
    </source>
</evidence>
<dbReference type="InterPro" id="IPR003879">
    <property type="entry name" value="Butyrophylin_SPRY"/>
</dbReference>
<evidence type="ECO:0000256" key="7">
    <source>
        <dbReference type="PROSITE-ProRule" id="PRU00175"/>
    </source>
</evidence>
<comment type="similarity">
    <text evidence="1">Belongs to the ohanin/vespryn family.</text>
</comment>
<evidence type="ECO:0000256" key="6">
    <source>
        <dbReference type="ARBA" id="ARBA00034460"/>
    </source>
</evidence>
<dbReference type="PANTHER" id="PTHR24103">
    <property type="entry name" value="E3 UBIQUITIN-PROTEIN LIGASE TRIM"/>
    <property type="match status" value="1"/>
</dbReference>
<feature type="domain" description="RING-type" evidence="8">
    <location>
        <begin position="22"/>
        <end position="65"/>
    </location>
</feature>
<keyword evidence="4 7" id="KW-0863">Zinc-finger</keyword>
<dbReference type="InterPro" id="IPR043136">
    <property type="entry name" value="B30.2/SPRY_sf"/>
</dbReference>
<dbReference type="CDD" id="cd12888">
    <property type="entry name" value="SPRY_PRY_TRIM7_like"/>
    <property type="match status" value="1"/>
</dbReference>
<proteinExistence type="inferred from homology"/>
<dbReference type="AlphaFoldDB" id="A0A670HZS5"/>
<dbReference type="Pfam" id="PF00622">
    <property type="entry name" value="SPRY"/>
    <property type="match status" value="1"/>
</dbReference>
<comment type="function">
    <text evidence="6">Neurotoxin that produces dose-dependent hypolocomotion and hyperalgesia in mice. May directly act on the central nervous system, as it is 6500-fold more potent when administered intracerebroventricularly than intraperitoneal.</text>
</comment>
<evidence type="ECO:0008006" key="12">
    <source>
        <dbReference type="Google" id="ProtNLM"/>
    </source>
</evidence>
<accession>A0A670HZS5</accession>
<dbReference type="InterPro" id="IPR013083">
    <property type="entry name" value="Znf_RING/FYVE/PHD"/>
</dbReference>